<organism evidence="2 3">
    <name type="scientific">Ceratodon purpureus</name>
    <name type="common">Fire moss</name>
    <name type="synonym">Dicranum purpureum</name>
    <dbReference type="NCBI Taxonomy" id="3225"/>
    <lineage>
        <taxon>Eukaryota</taxon>
        <taxon>Viridiplantae</taxon>
        <taxon>Streptophyta</taxon>
        <taxon>Embryophyta</taxon>
        <taxon>Bryophyta</taxon>
        <taxon>Bryophytina</taxon>
        <taxon>Bryopsida</taxon>
        <taxon>Dicranidae</taxon>
        <taxon>Pseudoditrichales</taxon>
        <taxon>Ditrichaceae</taxon>
        <taxon>Ceratodon</taxon>
    </lineage>
</organism>
<proteinExistence type="predicted"/>
<evidence type="ECO:0000256" key="1">
    <source>
        <dbReference type="SAM" id="SignalP"/>
    </source>
</evidence>
<dbReference type="EMBL" id="CM026423">
    <property type="protein sequence ID" value="KAG0582266.1"/>
    <property type="molecule type" value="Genomic_DNA"/>
</dbReference>
<name>A0A8T0IHA0_CERPU</name>
<evidence type="ECO:0000313" key="2">
    <source>
        <dbReference type="EMBL" id="KAG0582266.1"/>
    </source>
</evidence>
<feature type="chain" id="PRO_5035921751" evidence="1">
    <location>
        <begin position="19"/>
        <end position="74"/>
    </location>
</feature>
<dbReference type="AlphaFoldDB" id="A0A8T0IHA0"/>
<evidence type="ECO:0000313" key="3">
    <source>
        <dbReference type="Proteomes" id="UP000822688"/>
    </source>
</evidence>
<accession>A0A8T0IHA0</accession>
<gene>
    <name evidence="2" type="ORF">KC19_3G047200</name>
</gene>
<sequence length="74" mass="8028">MSVASWVSLFSCEGLLSGFCWKICCRIRRSLVNPGSGLGQTSTGLIYECVVSHGLEYVLYGVAETVAKMGLFFV</sequence>
<keyword evidence="1" id="KW-0732">Signal</keyword>
<protein>
    <submittedName>
        <fullName evidence="2">Uncharacterized protein</fullName>
    </submittedName>
</protein>
<comment type="caution">
    <text evidence="2">The sequence shown here is derived from an EMBL/GenBank/DDBJ whole genome shotgun (WGS) entry which is preliminary data.</text>
</comment>
<feature type="signal peptide" evidence="1">
    <location>
        <begin position="1"/>
        <end position="18"/>
    </location>
</feature>
<keyword evidence="3" id="KW-1185">Reference proteome</keyword>
<dbReference type="Proteomes" id="UP000822688">
    <property type="component" value="Chromosome 3"/>
</dbReference>
<reference evidence="2" key="1">
    <citation type="submission" date="2020-06" db="EMBL/GenBank/DDBJ databases">
        <title>WGS assembly of Ceratodon purpureus strain R40.</title>
        <authorList>
            <person name="Carey S.B."/>
            <person name="Jenkins J."/>
            <person name="Shu S."/>
            <person name="Lovell J.T."/>
            <person name="Sreedasyam A."/>
            <person name="Maumus F."/>
            <person name="Tiley G.P."/>
            <person name="Fernandez-Pozo N."/>
            <person name="Barry K."/>
            <person name="Chen C."/>
            <person name="Wang M."/>
            <person name="Lipzen A."/>
            <person name="Daum C."/>
            <person name="Saski C.A."/>
            <person name="Payton A.C."/>
            <person name="Mcbreen J.C."/>
            <person name="Conrad R.E."/>
            <person name="Kollar L.M."/>
            <person name="Olsson S."/>
            <person name="Huttunen S."/>
            <person name="Landis J.B."/>
            <person name="Wickett N.J."/>
            <person name="Johnson M.G."/>
            <person name="Rensing S.A."/>
            <person name="Grimwood J."/>
            <person name="Schmutz J."/>
            <person name="Mcdaniel S.F."/>
        </authorList>
    </citation>
    <scope>NUCLEOTIDE SEQUENCE</scope>
    <source>
        <strain evidence="2">R40</strain>
    </source>
</reference>